<comment type="caution">
    <text evidence="1">The sequence shown here is derived from an EMBL/GenBank/DDBJ whole genome shotgun (WGS) entry which is preliminary data.</text>
</comment>
<dbReference type="Proteomes" id="UP001241377">
    <property type="component" value="Unassembled WGS sequence"/>
</dbReference>
<organism evidence="1 2">
    <name type="scientific">Naganishia cerealis</name>
    <dbReference type="NCBI Taxonomy" id="610337"/>
    <lineage>
        <taxon>Eukaryota</taxon>
        <taxon>Fungi</taxon>
        <taxon>Dikarya</taxon>
        <taxon>Basidiomycota</taxon>
        <taxon>Agaricomycotina</taxon>
        <taxon>Tremellomycetes</taxon>
        <taxon>Filobasidiales</taxon>
        <taxon>Filobasidiaceae</taxon>
        <taxon>Naganishia</taxon>
    </lineage>
</organism>
<evidence type="ECO:0000313" key="1">
    <source>
        <dbReference type="EMBL" id="KAJ9104031.1"/>
    </source>
</evidence>
<name>A0ACC2VY33_9TREE</name>
<accession>A0ACC2VY33</accession>
<protein>
    <submittedName>
        <fullName evidence="1">Uncharacterized protein</fullName>
    </submittedName>
</protein>
<dbReference type="EMBL" id="JASBWR010000043">
    <property type="protein sequence ID" value="KAJ9104031.1"/>
    <property type="molecule type" value="Genomic_DNA"/>
</dbReference>
<evidence type="ECO:0000313" key="2">
    <source>
        <dbReference type="Proteomes" id="UP001241377"/>
    </source>
</evidence>
<proteinExistence type="predicted"/>
<gene>
    <name evidence="1" type="ORF">QFC19_004165</name>
</gene>
<sequence>MSSLSYAYQSLLSANHKAINRPRLILPLALGIIALLGIIRLLFSETGQSHLNYASWLSSSIKTQHGLAAFENLGGLPRTRNLHMTDDQCHDAFPNLYKEADRAQNYFAEKGGISKADVDLAEAEGNARVVILNNTVSSALVPKPQLGQLPKSIFVIQTGDAGGGTAPAFALSRKAEQEHLWLMPDFGFFSWPEPGIGSYLELRQETLDREREIASGARQPLKLVTRQLEEDDYHGAEDDGEVRVDLELREEGVADASLDSWSGKIPKLIWRGTPMVEVRAELLRASEGQPWSDVQSLDWGRVNDEDKKTNGGDLKTMPEHCDYRYLMQTEGWGYSGRLKYLQQCKSVVIAHPMEHIQHFHHLFDTNPSSPTQNMIEVARPLEEHLPALMERLIAEGDERAQLIAENAWRDLREGYISPAANECYFRYVIRAYATVQAFEPDLEGRSASYESFLLTGQTQWQPHR</sequence>
<reference evidence="1" key="1">
    <citation type="submission" date="2023-04" db="EMBL/GenBank/DDBJ databases">
        <title>Draft Genome sequencing of Naganishia species isolated from polar environments using Oxford Nanopore Technology.</title>
        <authorList>
            <person name="Leo P."/>
            <person name="Venkateswaran K."/>
        </authorList>
    </citation>
    <scope>NUCLEOTIDE SEQUENCE</scope>
    <source>
        <strain evidence="1">MNA-CCFEE 5261</strain>
    </source>
</reference>
<keyword evidence="2" id="KW-1185">Reference proteome</keyword>